<proteinExistence type="predicted"/>
<comment type="caution">
    <text evidence="1">The sequence shown here is derived from an EMBL/GenBank/DDBJ whole genome shotgun (WGS) entry which is preliminary data.</text>
</comment>
<sequence length="39" mass="4256">MVEVITVAALNKYVKSILESDSILPGLAIRGEITNFVNH</sequence>
<evidence type="ECO:0000313" key="1">
    <source>
        <dbReference type="EMBL" id="EJW92356.1"/>
    </source>
</evidence>
<organism evidence="1">
    <name type="scientific">gut metagenome</name>
    <dbReference type="NCBI Taxonomy" id="749906"/>
    <lineage>
        <taxon>unclassified sequences</taxon>
        <taxon>metagenomes</taxon>
        <taxon>organismal metagenomes</taxon>
    </lineage>
</organism>
<accession>J9FBT2</accession>
<reference evidence="1" key="1">
    <citation type="journal article" date="2012" name="PLoS ONE">
        <title>Gene sets for utilization of primary and secondary nutrition supplies in the distal gut of endangered iberian lynx.</title>
        <authorList>
            <person name="Alcaide M."/>
            <person name="Messina E."/>
            <person name="Richter M."/>
            <person name="Bargiela R."/>
            <person name="Peplies J."/>
            <person name="Huws S.A."/>
            <person name="Newbold C.J."/>
            <person name="Golyshin P.N."/>
            <person name="Simon M.A."/>
            <person name="Lopez G."/>
            <person name="Yakimov M.M."/>
            <person name="Ferrer M."/>
        </authorList>
    </citation>
    <scope>NUCLEOTIDE SEQUENCE</scope>
</reference>
<gene>
    <name evidence="1" type="ORF">EVA_19538</name>
</gene>
<name>J9FBT2_9ZZZZ</name>
<dbReference type="EMBL" id="AMCI01007590">
    <property type="protein sequence ID" value="EJW92356.1"/>
    <property type="molecule type" value="Genomic_DNA"/>
</dbReference>
<dbReference type="AlphaFoldDB" id="J9FBT2"/>
<protein>
    <submittedName>
        <fullName evidence="1">Uncharacterized protein</fullName>
    </submittedName>
</protein>
<feature type="non-terminal residue" evidence="1">
    <location>
        <position position="39"/>
    </location>
</feature>